<dbReference type="Pfam" id="PF03401">
    <property type="entry name" value="TctC"/>
    <property type="match status" value="1"/>
</dbReference>
<dbReference type="PROSITE" id="PS51318">
    <property type="entry name" value="TAT"/>
    <property type="match status" value="1"/>
</dbReference>
<dbReference type="RefSeq" id="WP_248666181.1">
    <property type="nucleotide sequence ID" value="NZ_JALPRX010000023.1"/>
</dbReference>
<protein>
    <submittedName>
        <fullName evidence="2">Tripartite tricarboxylate transporter substrate binding protein</fullName>
    </submittedName>
</protein>
<dbReference type="Proteomes" id="UP001139516">
    <property type="component" value="Unassembled WGS sequence"/>
</dbReference>
<dbReference type="PANTHER" id="PTHR42928:SF5">
    <property type="entry name" value="BLR1237 PROTEIN"/>
    <property type="match status" value="1"/>
</dbReference>
<name>A0A9X1Y899_9PROT</name>
<dbReference type="Gene3D" id="3.40.190.10">
    <property type="entry name" value="Periplasmic binding protein-like II"/>
    <property type="match status" value="1"/>
</dbReference>
<reference evidence="2" key="1">
    <citation type="submission" date="2022-04" db="EMBL/GenBank/DDBJ databases">
        <title>Roseomonas acroporae sp. nov., isolated from coral Acropora digitifera.</title>
        <authorList>
            <person name="Sun H."/>
        </authorList>
    </citation>
    <scope>NUCLEOTIDE SEQUENCE</scope>
    <source>
        <strain evidence="2">NAR14</strain>
    </source>
</reference>
<comment type="similarity">
    <text evidence="1">Belongs to the UPF0065 (bug) family.</text>
</comment>
<evidence type="ECO:0000313" key="3">
    <source>
        <dbReference type="Proteomes" id="UP001139516"/>
    </source>
</evidence>
<evidence type="ECO:0000256" key="1">
    <source>
        <dbReference type="ARBA" id="ARBA00006987"/>
    </source>
</evidence>
<dbReference type="PIRSF" id="PIRSF017082">
    <property type="entry name" value="YflP"/>
    <property type="match status" value="1"/>
</dbReference>
<organism evidence="2 3">
    <name type="scientific">Roseomonas acroporae</name>
    <dbReference type="NCBI Taxonomy" id="2937791"/>
    <lineage>
        <taxon>Bacteria</taxon>
        <taxon>Pseudomonadati</taxon>
        <taxon>Pseudomonadota</taxon>
        <taxon>Alphaproteobacteria</taxon>
        <taxon>Acetobacterales</taxon>
        <taxon>Roseomonadaceae</taxon>
        <taxon>Roseomonas</taxon>
    </lineage>
</organism>
<dbReference type="AlphaFoldDB" id="A0A9X1Y899"/>
<dbReference type="SUPFAM" id="SSF53850">
    <property type="entry name" value="Periplasmic binding protein-like II"/>
    <property type="match status" value="1"/>
</dbReference>
<evidence type="ECO:0000313" key="2">
    <source>
        <dbReference type="EMBL" id="MCK8784055.1"/>
    </source>
</evidence>
<proteinExistence type="inferred from homology"/>
<dbReference type="InterPro" id="IPR006311">
    <property type="entry name" value="TAT_signal"/>
</dbReference>
<dbReference type="PANTHER" id="PTHR42928">
    <property type="entry name" value="TRICARBOXYLATE-BINDING PROTEIN"/>
    <property type="match status" value="1"/>
</dbReference>
<keyword evidence="3" id="KW-1185">Reference proteome</keyword>
<dbReference type="InterPro" id="IPR005064">
    <property type="entry name" value="BUG"/>
</dbReference>
<dbReference type="InterPro" id="IPR042100">
    <property type="entry name" value="Bug_dom1"/>
</dbReference>
<gene>
    <name evidence="2" type="ORF">M0638_06640</name>
</gene>
<accession>A0A9X1Y899</accession>
<dbReference type="EMBL" id="JALPRX010000023">
    <property type="protein sequence ID" value="MCK8784055.1"/>
    <property type="molecule type" value="Genomic_DNA"/>
</dbReference>
<comment type="caution">
    <text evidence="2">The sequence shown here is derived from an EMBL/GenBank/DDBJ whole genome shotgun (WGS) entry which is preliminary data.</text>
</comment>
<dbReference type="Gene3D" id="3.40.190.150">
    <property type="entry name" value="Bordetella uptake gene, domain 1"/>
    <property type="match status" value="1"/>
</dbReference>
<sequence>MAEERTGGGAVSRRRALGMAALAAGTGMATGTGRSGRALAQQGGQRAAWPTQPVRYINVFPPGAATDILSRIWCARMSEVTGQQFVVENRSGSGGTVGQAAIARSPADGYTIGLGSVASLAIAPSLYPSLPYDAGRDFTFVSGLWKLPNLLILNNEVPARSVPELIDLLRRNPGRYSYASSGSGTTVHLSGEMFKRMAGVDMVHVPYRGSAPATVDLLAGRVHMIFDNITGALNHAREGKVRALAVTAAERSPVAPDLPTIAEFLPGYEITSWGSVVGPPGLPPAAVERLSALTRQVLADPDFARSYHENGATTWWTTPAELAGFRGDQERRFAELIRASGARVD</sequence>
<dbReference type="CDD" id="cd13578">
    <property type="entry name" value="PBP2_Bug27"/>
    <property type="match status" value="1"/>
</dbReference>